<keyword evidence="3 5" id="KW-1133">Transmembrane helix</keyword>
<feature type="transmembrane region" description="Helical" evidence="5">
    <location>
        <begin position="54"/>
        <end position="78"/>
    </location>
</feature>
<dbReference type="PANTHER" id="PTHR23514">
    <property type="entry name" value="BYPASS OF STOP CODON PROTEIN 6"/>
    <property type="match status" value="1"/>
</dbReference>
<feature type="transmembrane region" description="Helical" evidence="5">
    <location>
        <begin position="344"/>
        <end position="362"/>
    </location>
</feature>
<evidence type="ECO:0000256" key="5">
    <source>
        <dbReference type="SAM" id="Phobius"/>
    </source>
</evidence>
<feature type="transmembrane region" description="Helical" evidence="5">
    <location>
        <begin position="302"/>
        <end position="324"/>
    </location>
</feature>
<dbReference type="InterPro" id="IPR036259">
    <property type="entry name" value="MFS_trans_sf"/>
</dbReference>
<dbReference type="RefSeq" id="WP_317773679.1">
    <property type="nucleotide sequence ID" value="NZ_JAWMAJ010000110.1"/>
</dbReference>
<evidence type="ECO:0000256" key="1">
    <source>
        <dbReference type="ARBA" id="ARBA00004651"/>
    </source>
</evidence>
<feature type="transmembrane region" description="Helical" evidence="5">
    <location>
        <begin position="172"/>
        <end position="190"/>
    </location>
</feature>
<feature type="domain" description="Major facilitator superfamily (MFS) profile" evidence="6">
    <location>
        <begin position="215"/>
        <end position="396"/>
    </location>
</feature>
<feature type="transmembrane region" description="Helical" evidence="5">
    <location>
        <begin position="85"/>
        <end position="102"/>
    </location>
</feature>
<dbReference type="Proteomes" id="UP001187346">
    <property type="component" value="Unassembled WGS sequence"/>
</dbReference>
<name>A0ABU4FH79_9ACTN</name>
<dbReference type="Gene3D" id="1.20.1250.20">
    <property type="entry name" value="MFS general substrate transporter like domains"/>
    <property type="match status" value="1"/>
</dbReference>
<comment type="subcellular location">
    <subcellularLocation>
        <location evidence="1">Cell membrane</location>
        <topology evidence="1">Multi-pass membrane protein</topology>
    </subcellularLocation>
</comment>
<evidence type="ECO:0000256" key="2">
    <source>
        <dbReference type="ARBA" id="ARBA00022692"/>
    </source>
</evidence>
<feature type="transmembrane region" description="Helical" evidence="5">
    <location>
        <begin position="108"/>
        <end position="128"/>
    </location>
</feature>
<keyword evidence="8" id="KW-1185">Reference proteome</keyword>
<gene>
    <name evidence="7" type="ORF">R5A26_28680</name>
</gene>
<feature type="transmembrane region" description="Helical" evidence="5">
    <location>
        <begin position="148"/>
        <end position="166"/>
    </location>
</feature>
<dbReference type="PANTHER" id="PTHR23514:SF13">
    <property type="entry name" value="INNER MEMBRANE PROTEIN YBJJ"/>
    <property type="match status" value="1"/>
</dbReference>
<evidence type="ECO:0000256" key="4">
    <source>
        <dbReference type="ARBA" id="ARBA00023136"/>
    </source>
</evidence>
<dbReference type="InterPro" id="IPR051788">
    <property type="entry name" value="MFS_Transporter"/>
</dbReference>
<evidence type="ECO:0000313" key="7">
    <source>
        <dbReference type="EMBL" id="MDV7219924.1"/>
    </source>
</evidence>
<dbReference type="Pfam" id="PF07690">
    <property type="entry name" value="MFS_1"/>
    <property type="match status" value="1"/>
</dbReference>
<dbReference type="InterPro" id="IPR011701">
    <property type="entry name" value="MFS"/>
</dbReference>
<reference evidence="7 8" key="1">
    <citation type="submission" date="2023-10" db="EMBL/GenBank/DDBJ databases">
        <title>Characterization of rhizosphere-enriched actinobacteria from wheat plants lab-grown on chernevaya soil.</title>
        <authorList>
            <person name="Tikhonova E.N."/>
            <person name="Konopkin A."/>
            <person name="Kravchenko I.K."/>
        </authorList>
    </citation>
    <scope>NUCLEOTIDE SEQUENCE [LARGE SCALE GENOMIC DNA]</scope>
    <source>
        <strain evidence="7 8">RR29</strain>
    </source>
</reference>
<dbReference type="PROSITE" id="PS50850">
    <property type="entry name" value="MFS"/>
    <property type="match status" value="1"/>
</dbReference>
<evidence type="ECO:0000259" key="6">
    <source>
        <dbReference type="PROSITE" id="PS50850"/>
    </source>
</evidence>
<evidence type="ECO:0000256" key="3">
    <source>
        <dbReference type="ARBA" id="ARBA00022989"/>
    </source>
</evidence>
<dbReference type="EMBL" id="JAWMAJ010000110">
    <property type="protein sequence ID" value="MDV7219924.1"/>
    <property type="molecule type" value="Genomic_DNA"/>
</dbReference>
<proteinExistence type="predicted"/>
<evidence type="ECO:0000313" key="8">
    <source>
        <dbReference type="Proteomes" id="UP001187346"/>
    </source>
</evidence>
<feature type="transmembrane region" description="Helical" evidence="5">
    <location>
        <begin position="211"/>
        <end position="228"/>
    </location>
</feature>
<keyword evidence="2 5" id="KW-0812">Transmembrane</keyword>
<keyword evidence="4 5" id="KW-0472">Membrane</keyword>
<feature type="transmembrane region" description="Helical" evidence="5">
    <location>
        <begin position="276"/>
        <end position="296"/>
    </location>
</feature>
<comment type="caution">
    <text evidence="7">The sequence shown here is derived from an EMBL/GenBank/DDBJ whole genome shotgun (WGS) entry which is preliminary data.</text>
</comment>
<organism evidence="7 8">
    <name type="scientific">Streptomyces prunicolor</name>
    <dbReference type="NCBI Taxonomy" id="67348"/>
    <lineage>
        <taxon>Bacteria</taxon>
        <taxon>Bacillati</taxon>
        <taxon>Actinomycetota</taxon>
        <taxon>Actinomycetes</taxon>
        <taxon>Kitasatosporales</taxon>
        <taxon>Streptomycetaceae</taxon>
        <taxon>Streptomyces</taxon>
    </lineage>
</organism>
<sequence>MSVSTPGRARIGRPADRAGARRATTLAFAAQGMSVAAVYTTVPAVTEHLRLSPLLTTATLVGVALTAGAGSFLGLAAVRVAGPVATMRGALVTIAVALTLVGWAPGTATVICAYVLFGLAAGALDVGINTRGAAIERAYGRSVFGSFYTAWSVGGVLAALLTAGAARLDRPVGEGLAVQAGVLLVVAVCLRTHTLPAAQVPYAQPPLERGLWLRILPFGLVLLIVYVVDSTVSAWSSVYLRQTLDASLTVAPLAYAAYQAGTVVGRATVDRLVQRVGTVAVVRTAALVVAGGLAGVATAPSWPIAVLAAGVVGLGASVLAPLCLASAARLRPGAAETVLARLNLFNYAGVVTGGAVSGLLGSTGEFRLAYALPAALAVLVLAGARHFTQPPGTSET</sequence>
<dbReference type="SUPFAM" id="SSF103473">
    <property type="entry name" value="MFS general substrate transporter"/>
    <property type="match status" value="1"/>
</dbReference>
<feature type="transmembrane region" description="Helical" evidence="5">
    <location>
        <begin position="23"/>
        <end position="42"/>
    </location>
</feature>
<feature type="transmembrane region" description="Helical" evidence="5">
    <location>
        <begin position="368"/>
        <end position="387"/>
    </location>
</feature>
<accession>A0ABU4FH79</accession>
<dbReference type="InterPro" id="IPR020846">
    <property type="entry name" value="MFS_dom"/>
</dbReference>
<protein>
    <submittedName>
        <fullName evidence="7">MFS transporter</fullName>
    </submittedName>
</protein>
<feature type="transmembrane region" description="Helical" evidence="5">
    <location>
        <begin position="248"/>
        <end position="269"/>
    </location>
</feature>